<dbReference type="EMBL" id="FTOR01000006">
    <property type="protein sequence ID" value="SIT24110.1"/>
    <property type="molecule type" value="Genomic_DNA"/>
</dbReference>
<dbReference type="KEGG" id="fln:FLA_2011"/>
<sequence>MKEEELDNLIAQLGKEALLEGDTFQAMAKLEASRIVVSDLKMLRSKLHHPPTVHPDISRQDLGLSGWLSICQHVILELVYHLGADGLDFLKSMAFGVYDWPQGTALVIICRLYIDGKLSDDVIDNIAVRLGEMRYETHLRLAHGLVIREKEDSRYGGVIDRFTDVNFQLALAETPERPRMTREQLIEVGNKIMSPGNNEEDTRTWMEIFDLHVPYPNGSSLFFIAEGATIDDWDYNPTVEEVVDKCLSYNH</sequence>
<accession>A0A173MES0</accession>
<dbReference type="STRING" id="477680.SAMN05421788_10670"/>
<organism evidence="1 2">
    <name type="scientific">Filimonas lacunae</name>
    <dbReference type="NCBI Taxonomy" id="477680"/>
    <lineage>
        <taxon>Bacteria</taxon>
        <taxon>Pseudomonadati</taxon>
        <taxon>Bacteroidota</taxon>
        <taxon>Chitinophagia</taxon>
        <taxon>Chitinophagales</taxon>
        <taxon>Chitinophagaceae</taxon>
        <taxon>Filimonas</taxon>
    </lineage>
</organism>
<keyword evidence="2" id="KW-1185">Reference proteome</keyword>
<proteinExistence type="predicted"/>
<name>A0A173MES0_9BACT</name>
<gene>
    <name evidence="1" type="ORF">SAMN05421788_10670</name>
</gene>
<dbReference type="AlphaFoldDB" id="A0A173MES0"/>
<protein>
    <submittedName>
        <fullName evidence="1">Uncharacterized protein</fullName>
    </submittedName>
</protein>
<evidence type="ECO:0000313" key="2">
    <source>
        <dbReference type="Proteomes" id="UP000186917"/>
    </source>
</evidence>
<dbReference type="Proteomes" id="UP000186917">
    <property type="component" value="Unassembled WGS sequence"/>
</dbReference>
<evidence type="ECO:0000313" key="1">
    <source>
        <dbReference type="EMBL" id="SIT24110.1"/>
    </source>
</evidence>
<reference evidence="2" key="1">
    <citation type="submission" date="2017-01" db="EMBL/GenBank/DDBJ databases">
        <authorList>
            <person name="Varghese N."/>
            <person name="Submissions S."/>
        </authorList>
    </citation>
    <scope>NUCLEOTIDE SEQUENCE [LARGE SCALE GENOMIC DNA]</scope>
    <source>
        <strain evidence="2">DSM 21054</strain>
    </source>
</reference>